<evidence type="ECO:0000313" key="4">
    <source>
        <dbReference type="Proteomes" id="UP001295684"/>
    </source>
</evidence>
<feature type="compositionally biased region" description="Basic residues" evidence="1">
    <location>
        <begin position="1436"/>
        <end position="1445"/>
    </location>
</feature>
<dbReference type="Pfam" id="PF03455">
    <property type="entry name" value="dDENN"/>
    <property type="match status" value="1"/>
</dbReference>
<reference evidence="3" key="1">
    <citation type="submission" date="2023-07" db="EMBL/GenBank/DDBJ databases">
        <authorList>
            <consortium name="AG Swart"/>
            <person name="Singh M."/>
            <person name="Singh A."/>
            <person name="Seah K."/>
            <person name="Emmerich C."/>
        </authorList>
    </citation>
    <scope>NUCLEOTIDE SEQUENCE</scope>
    <source>
        <strain evidence="3">DP1</strain>
    </source>
</reference>
<dbReference type="InterPro" id="IPR001194">
    <property type="entry name" value="cDENN_dom"/>
</dbReference>
<dbReference type="PROSITE" id="PS50211">
    <property type="entry name" value="DENN"/>
    <property type="match status" value="1"/>
</dbReference>
<proteinExistence type="predicted"/>
<comment type="caution">
    <text evidence="3">The sequence shown here is derived from an EMBL/GenBank/DDBJ whole genome shotgun (WGS) entry which is preliminary data.</text>
</comment>
<dbReference type="Gene3D" id="3.40.50.11500">
    <property type="match status" value="1"/>
</dbReference>
<feature type="region of interest" description="Disordered" evidence="1">
    <location>
        <begin position="1"/>
        <end position="30"/>
    </location>
</feature>
<dbReference type="InterPro" id="IPR051942">
    <property type="entry name" value="DENN_domain_containing_2"/>
</dbReference>
<evidence type="ECO:0000256" key="1">
    <source>
        <dbReference type="SAM" id="MobiDB-lite"/>
    </source>
</evidence>
<protein>
    <recommendedName>
        <fullName evidence="2">UDENN domain-containing protein</fullName>
    </recommendedName>
</protein>
<feature type="region of interest" description="Disordered" evidence="1">
    <location>
        <begin position="1141"/>
        <end position="1163"/>
    </location>
</feature>
<feature type="compositionally biased region" description="Basic and acidic residues" evidence="1">
    <location>
        <begin position="1520"/>
        <end position="1535"/>
    </location>
</feature>
<dbReference type="Proteomes" id="UP001295684">
    <property type="component" value="Unassembled WGS sequence"/>
</dbReference>
<gene>
    <name evidence="3" type="ORF">ECRASSUSDP1_LOCUS26528</name>
</gene>
<feature type="compositionally biased region" description="Basic and acidic residues" evidence="1">
    <location>
        <begin position="1149"/>
        <end position="1163"/>
    </location>
</feature>
<feature type="compositionally biased region" description="Polar residues" evidence="1">
    <location>
        <begin position="1285"/>
        <end position="1308"/>
    </location>
</feature>
<name>A0AAD1Y5E2_EUPCR</name>
<dbReference type="PANTHER" id="PTHR15288">
    <property type="entry name" value="DENN DOMAIN-CONTAINING PROTEIN 2"/>
    <property type="match status" value="1"/>
</dbReference>
<accession>A0AAD1Y5E2</accession>
<feature type="region of interest" description="Disordered" evidence="1">
    <location>
        <begin position="1368"/>
        <end position="1392"/>
    </location>
</feature>
<feature type="region of interest" description="Disordered" evidence="1">
    <location>
        <begin position="1426"/>
        <end position="1447"/>
    </location>
</feature>
<dbReference type="InterPro" id="IPR043153">
    <property type="entry name" value="DENN_C"/>
</dbReference>
<dbReference type="PANTHER" id="PTHR15288:SF0">
    <property type="entry name" value="UDENN DOMAIN-CONTAINING PROTEIN"/>
    <property type="match status" value="1"/>
</dbReference>
<feature type="region of interest" description="Disordered" evidence="1">
    <location>
        <begin position="1516"/>
        <end position="1535"/>
    </location>
</feature>
<sequence>MSFNLSIHISEGSYGKKEGPQKKRKSETQAQIEERPALLHVYQFEKALMKYDDPNFAKFILQDPSETSSEEITSPHISFCSTQNNTGDKRFITVLSFRYCKLTKAARKANRGNQEYFEFGDIIDNDKSNSDTNLVYFVLTSEIPCFGFQESWLRAVYEHLEKDSLDKYLFPNSDKFPRESKISQSPYWCQFECPEMKGSLTFENFLDLFEFLDKEEKPDKLKVTLFKAKSSPNGGGLTINSRESPALISLMTVAEKNFKNQLLYVSSQLSSYLDESNIIDTFKRNTRSMPMKCESLVSLNLNFPLVPDNHDYCSIFELIPSNKIVDIFFGILLEERILLVTKNISQITKAIEAIFELLFPFSPLDFKVISNLPADKHLFLGMPCPFVMCCTPEVFIKIQSVCFRDYKEELMIIDLDNMLMSWDRQVDYPQPHTQYFYNTLKILSQKMINPITKKNKCDDLVNNDEEMLEILKKYFSNNLQIKQTFINCILMVLNNFLSFENFEFTEKNQKIKELVFDSNGYLSSINPKFRPFYKRLFQTQMFNTFLKDKKEGSFIRSNEFMKYYNICFKRTKVHKKDRDSLDLMKSCSENFTEVLVNKKYSGDEFIEDDQHHVIQLNKLKFKQNNQIKRLLEAIESLYKESGELHDCTRTPSSNKSSLLSSKFLSDGSMINNRNFQRQSVVTILNEKPHFVKLVNKKLFKKTALDEFLNCRNTDFREQSNSCINREEFKLSKLDHKSFVHSQKCPKHNNKKFVNCFLCKKNKRKDYKYLPGGSLKSKKRALLNTEKSAKKSLNIDGFVTNEERKSTKYKKDDGLYNKTSLIKGSASKQVSSSRVYKPYKGSFCKTQNPTVKESSSNDVLKTKKDYKTPLKTAKVSVNLVKGDKTPAKDPFVASITLDVKTDEKKITQIDRSSPSISNNQLLSNKMLLHAKSSIKPSPFQSDQRHKSKEKMKTSLEIYSKTIRHSKVDKSSNSHQRNWSDIYTDESKHGNVSATAISARSDMKNSFGQDDFSRRAAPFMFKNHYSEIKKRLNATDSPDAQNLRSDTKFSNYLKKMDNGPKFGPKKGTIKVLNHSGNISSRKETQDIPQIDTNSSVQYSTVELFTEEDSNDFMFSLPIDECFDLINYEPQSGIDPLAQAIPSLNTKTKQTPKKEESKTQKKVISSEKDLLSKKMASYSSFNKKHSNQVARGKLSNYINAKSDSKTLKSKDKTKRLMVDISPKKIVEMKHCGSSDSKAFEAASIICKTDSVKSLRSSKRSPKSIVKSNMSVSKSSIDKIKNIGPSLKGNDSSSLIGNLQKKSSLEDSQVSSRCKKNKRVSKQNTLISDSSRQKAILTNNVSQDIEYHKSSGLLKKNRSNCSQKFEKITASDKQLKKDSSNYSKTSNKNKKYYSTINNNSERGYEVSTKKLRKEIEEVHKKFQKKNYSKNKSTVNVNSGKKQHKSNLKTKMHDRPARIKAALILSNKKGKQSKVLKINSNKSIGENELSDHSVMGKSTSHTSEYLKKTVKTNKKLENIANMFTDKNKKEKEKLKGGTEERVETKIKNYNCMKINKKGSP</sequence>
<organism evidence="3 4">
    <name type="scientific">Euplotes crassus</name>
    <dbReference type="NCBI Taxonomy" id="5936"/>
    <lineage>
        <taxon>Eukaryota</taxon>
        <taxon>Sar</taxon>
        <taxon>Alveolata</taxon>
        <taxon>Ciliophora</taxon>
        <taxon>Intramacronucleata</taxon>
        <taxon>Spirotrichea</taxon>
        <taxon>Hypotrichia</taxon>
        <taxon>Euplotida</taxon>
        <taxon>Euplotidae</taxon>
        <taxon>Moneuplotes</taxon>
    </lineage>
</organism>
<dbReference type="InterPro" id="IPR005112">
    <property type="entry name" value="dDENN_dom"/>
</dbReference>
<evidence type="ECO:0000259" key="2">
    <source>
        <dbReference type="PROSITE" id="PS50211"/>
    </source>
</evidence>
<feature type="region of interest" description="Disordered" evidence="1">
    <location>
        <begin position="1278"/>
        <end position="1321"/>
    </location>
</feature>
<dbReference type="Pfam" id="PF02141">
    <property type="entry name" value="DENN"/>
    <property type="match status" value="1"/>
</dbReference>
<dbReference type="InterPro" id="IPR037516">
    <property type="entry name" value="Tripartite_DENN"/>
</dbReference>
<dbReference type="SMART" id="SM00799">
    <property type="entry name" value="DENN"/>
    <property type="match status" value="1"/>
</dbReference>
<evidence type="ECO:0000313" key="3">
    <source>
        <dbReference type="EMBL" id="CAI2384987.1"/>
    </source>
</evidence>
<dbReference type="EMBL" id="CAMPGE010027345">
    <property type="protein sequence ID" value="CAI2384987.1"/>
    <property type="molecule type" value="Genomic_DNA"/>
</dbReference>
<feature type="domain" description="UDENN" evidence="2">
    <location>
        <begin position="167"/>
        <end position="559"/>
    </location>
</feature>
<keyword evidence="4" id="KW-1185">Reference proteome</keyword>
<dbReference type="SMART" id="SM00801">
    <property type="entry name" value="dDENN"/>
    <property type="match status" value="1"/>
</dbReference>